<gene>
    <name evidence="2" type="ORF">CR203_21605</name>
</gene>
<reference evidence="2 3" key="1">
    <citation type="submission" date="2017-10" db="EMBL/GenBank/DDBJ databases">
        <title>Bacillus sp. nov., a halophilic bacterium isolated from a Keqin Lake.</title>
        <authorList>
            <person name="Wang H."/>
        </authorList>
    </citation>
    <scope>NUCLEOTIDE SEQUENCE [LARGE SCALE GENOMIC DNA]</scope>
    <source>
        <strain evidence="2 3">KCTC 13187</strain>
    </source>
</reference>
<dbReference type="EMBL" id="PDOE01000019">
    <property type="protein sequence ID" value="RKL65270.1"/>
    <property type="molecule type" value="Genomic_DNA"/>
</dbReference>
<evidence type="ECO:0000313" key="3">
    <source>
        <dbReference type="Proteomes" id="UP000281498"/>
    </source>
</evidence>
<protein>
    <submittedName>
        <fullName evidence="2">Uncharacterized protein</fullName>
    </submittedName>
</protein>
<evidence type="ECO:0000313" key="2">
    <source>
        <dbReference type="EMBL" id="RKL65270.1"/>
    </source>
</evidence>
<dbReference type="AlphaFoldDB" id="A0A3A9K2Z1"/>
<dbReference type="Proteomes" id="UP000281498">
    <property type="component" value="Unassembled WGS sequence"/>
</dbReference>
<name>A0A3A9K2Z1_9BACI</name>
<feature type="compositionally biased region" description="Basic and acidic residues" evidence="1">
    <location>
        <begin position="10"/>
        <end position="23"/>
    </location>
</feature>
<evidence type="ECO:0000256" key="1">
    <source>
        <dbReference type="SAM" id="MobiDB-lite"/>
    </source>
</evidence>
<proteinExistence type="predicted"/>
<feature type="region of interest" description="Disordered" evidence="1">
    <location>
        <begin position="1"/>
        <end position="23"/>
    </location>
</feature>
<accession>A0A3A9K2Z1</accession>
<organism evidence="2 3">
    <name type="scientific">Salipaludibacillus neizhouensis</name>
    <dbReference type="NCBI Taxonomy" id="885475"/>
    <lineage>
        <taxon>Bacteria</taxon>
        <taxon>Bacillati</taxon>
        <taxon>Bacillota</taxon>
        <taxon>Bacilli</taxon>
        <taxon>Bacillales</taxon>
        <taxon>Bacillaceae</taxon>
    </lineage>
</organism>
<sequence>MGLNGFNGFKDTRVERSGKPHREVLDQEKYARLEAQNNLLKAENELVKKIDLAERMMKRKK</sequence>
<keyword evidence="3" id="KW-1185">Reference proteome</keyword>
<comment type="caution">
    <text evidence="2">The sequence shown here is derived from an EMBL/GenBank/DDBJ whole genome shotgun (WGS) entry which is preliminary data.</text>
</comment>
<dbReference type="RefSeq" id="WP_110935678.1">
    <property type="nucleotide sequence ID" value="NZ_PDOE01000019.1"/>
</dbReference>